<name>A0A9X3PBI6_9ACTN</name>
<organism evidence="1 2">
    <name type="scientific">Glycomyces luteolus</name>
    <dbReference type="NCBI Taxonomy" id="2670330"/>
    <lineage>
        <taxon>Bacteria</taxon>
        <taxon>Bacillati</taxon>
        <taxon>Actinomycetota</taxon>
        <taxon>Actinomycetes</taxon>
        <taxon>Glycomycetales</taxon>
        <taxon>Glycomycetaceae</taxon>
        <taxon>Glycomyces</taxon>
    </lineage>
</organism>
<comment type="caution">
    <text evidence="1">The sequence shown here is derived from an EMBL/GenBank/DDBJ whole genome shotgun (WGS) entry which is preliminary data.</text>
</comment>
<accession>A0A9X3PBI6</accession>
<evidence type="ECO:0000313" key="2">
    <source>
        <dbReference type="Proteomes" id="UP001146067"/>
    </source>
</evidence>
<dbReference type="RefSeq" id="WP_270109382.1">
    <property type="nucleotide sequence ID" value="NZ_JAPZVP010000005.1"/>
</dbReference>
<proteinExistence type="predicted"/>
<evidence type="ECO:0000313" key="1">
    <source>
        <dbReference type="EMBL" id="MDA1359539.1"/>
    </source>
</evidence>
<dbReference type="AlphaFoldDB" id="A0A9X3PBI6"/>
<dbReference type="Proteomes" id="UP001146067">
    <property type="component" value="Unassembled WGS sequence"/>
</dbReference>
<protein>
    <submittedName>
        <fullName evidence="1">Uncharacterized protein</fullName>
    </submittedName>
</protein>
<keyword evidence="2" id="KW-1185">Reference proteome</keyword>
<gene>
    <name evidence="1" type="ORF">O1R50_07895</name>
</gene>
<dbReference type="EMBL" id="JAPZVP010000005">
    <property type="protein sequence ID" value="MDA1359539.1"/>
    <property type="molecule type" value="Genomic_DNA"/>
</dbReference>
<sequence length="191" mass="21158">MKVEMDVSAPPGGCWLKMVETMYGEPYMVEGEDGEESIPMAHEPSPVFTLEEFEGTGELVARLGDEEDAFESCLIDAGYEGWELGDEFYPPLWEYFGPLYDPANFDAGEEGGEVPEGPEETPGDFMDVLELERAMASDFAACGQESGLREAIEEGWAAMIVEQYQPIETELVAWQEQMQGHLDSAQDYLGA</sequence>
<reference evidence="1" key="1">
    <citation type="submission" date="2022-12" db="EMBL/GenBank/DDBJ databases">
        <title>Gycomyces niveus sp.nov.,a novel actinomycete isolated from soil in Shouguan.</title>
        <authorList>
            <person name="Yang X."/>
        </authorList>
    </citation>
    <scope>NUCLEOTIDE SEQUENCE</scope>
    <source>
        <strain evidence="1">NEAU-A15</strain>
    </source>
</reference>